<proteinExistence type="predicted"/>
<dbReference type="InterPro" id="IPR025250">
    <property type="entry name" value="DUF4199"/>
</dbReference>
<organism evidence="2 3">
    <name type="scientific">Ulvibacter antarcticus</name>
    <dbReference type="NCBI Taxonomy" id="442714"/>
    <lineage>
        <taxon>Bacteria</taxon>
        <taxon>Pseudomonadati</taxon>
        <taxon>Bacteroidota</taxon>
        <taxon>Flavobacteriia</taxon>
        <taxon>Flavobacteriales</taxon>
        <taxon>Flavobacteriaceae</taxon>
        <taxon>Ulvibacter</taxon>
    </lineage>
</organism>
<keyword evidence="1" id="KW-0812">Transmembrane</keyword>
<sequence length="180" mass="19718">MEAQTISTKKNAVSYGVLLGIVLTLITTVLYVINTALLTKWWIGIFTLLLAISFGIVSVAKAKSLQNGLISFKEAFTSYFITIAIGLLISVVVNILIFVVIDPDAAAFLQEEIMNMTKGMMEKFGAPEAEIDKALEKMAEDDAFSAFAQLKSYVFQLAFYSIFGLLIALIFKKNDPNAIA</sequence>
<dbReference type="AlphaFoldDB" id="A0A3L9YWF5"/>
<feature type="transmembrane region" description="Helical" evidence="1">
    <location>
        <begin position="12"/>
        <end position="33"/>
    </location>
</feature>
<accession>A0A3L9YWF5</accession>
<reference evidence="2 3" key="1">
    <citation type="submission" date="2018-10" db="EMBL/GenBank/DDBJ databases">
        <title>Genomic Encyclopedia of Archaeal and Bacterial Type Strains, Phase II (KMG-II): from individual species to whole genera.</title>
        <authorList>
            <person name="Goeker M."/>
        </authorList>
    </citation>
    <scope>NUCLEOTIDE SEQUENCE [LARGE SCALE GENOMIC DNA]</scope>
    <source>
        <strain evidence="2 3">DSM 23424</strain>
    </source>
</reference>
<feature type="transmembrane region" description="Helical" evidence="1">
    <location>
        <begin position="79"/>
        <end position="101"/>
    </location>
</feature>
<keyword evidence="1" id="KW-0472">Membrane</keyword>
<keyword evidence="1" id="KW-1133">Transmembrane helix</keyword>
<protein>
    <submittedName>
        <fullName evidence="2">Uncharacterized protein DUF4199</fullName>
    </submittedName>
</protein>
<dbReference type="RefSeq" id="WP_121907089.1">
    <property type="nucleotide sequence ID" value="NZ_REFC01000012.1"/>
</dbReference>
<dbReference type="Proteomes" id="UP000271339">
    <property type="component" value="Unassembled WGS sequence"/>
</dbReference>
<dbReference type="EMBL" id="REFC01000012">
    <property type="protein sequence ID" value="RMA64654.1"/>
    <property type="molecule type" value="Genomic_DNA"/>
</dbReference>
<evidence type="ECO:0000313" key="3">
    <source>
        <dbReference type="Proteomes" id="UP000271339"/>
    </source>
</evidence>
<comment type="caution">
    <text evidence="2">The sequence shown here is derived from an EMBL/GenBank/DDBJ whole genome shotgun (WGS) entry which is preliminary data.</text>
</comment>
<keyword evidence="3" id="KW-1185">Reference proteome</keyword>
<evidence type="ECO:0000256" key="1">
    <source>
        <dbReference type="SAM" id="Phobius"/>
    </source>
</evidence>
<gene>
    <name evidence="2" type="ORF">BXY75_1533</name>
</gene>
<feature type="transmembrane region" description="Helical" evidence="1">
    <location>
        <begin position="39"/>
        <end position="59"/>
    </location>
</feature>
<dbReference type="Pfam" id="PF13858">
    <property type="entry name" value="DUF4199"/>
    <property type="match status" value="1"/>
</dbReference>
<name>A0A3L9YWF5_9FLAO</name>
<dbReference type="OrthoDB" id="660361at2"/>
<evidence type="ECO:0000313" key="2">
    <source>
        <dbReference type="EMBL" id="RMA64654.1"/>
    </source>
</evidence>
<feature type="transmembrane region" description="Helical" evidence="1">
    <location>
        <begin position="153"/>
        <end position="171"/>
    </location>
</feature>